<gene>
    <name evidence="2" type="ORF">CMUS01_00404</name>
</gene>
<dbReference type="EMBL" id="WIGM01000005">
    <property type="protein sequence ID" value="KAF6845161.1"/>
    <property type="molecule type" value="Genomic_DNA"/>
</dbReference>
<sequence>MGTGVMHLALGIQEQEQEQEHGRPTGKGKNCSAAGRGGSAVGRRCAVVAPTTGAPSVPLPMHTQAPEAASKQARRTGVKTFR</sequence>
<evidence type="ECO:0000313" key="2">
    <source>
        <dbReference type="EMBL" id="KAF6845161.1"/>
    </source>
</evidence>
<feature type="compositionally biased region" description="Basic residues" evidence="1">
    <location>
        <begin position="72"/>
        <end position="82"/>
    </location>
</feature>
<organism evidence="2 3">
    <name type="scientific">Colletotrichum musicola</name>
    <dbReference type="NCBI Taxonomy" id="2175873"/>
    <lineage>
        <taxon>Eukaryota</taxon>
        <taxon>Fungi</taxon>
        <taxon>Dikarya</taxon>
        <taxon>Ascomycota</taxon>
        <taxon>Pezizomycotina</taxon>
        <taxon>Sordariomycetes</taxon>
        <taxon>Hypocreomycetidae</taxon>
        <taxon>Glomerellales</taxon>
        <taxon>Glomerellaceae</taxon>
        <taxon>Colletotrichum</taxon>
        <taxon>Colletotrichum orchidearum species complex</taxon>
    </lineage>
</organism>
<accession>A0A8H6NYY7</accession>
<evidence type="ECO:0000313" key="3">
    <source>
        <dbReference type="Proteomes" id="UP000639643"/>
    </source>
</evidence>
<reference evidence="2" key="1">
    <citation type="journal article" date="2020" name="Phytopathology">
        <title>Genome Sequence Resources of Colletotrichum truncatum, C. plurivorum, C. musicola, and C. sojae: Four Species Pathogenic to Soybean (Glycine max).</title>
        <authorList>
            <person name="Rogerio F."/>
            <person name="Boufleur T.R."/>
            <person name="Ciampi-Guillardi M."/>
            <person name="Sukno S.A."/>
            <person name="Thon M.R."/>
            <person name="Massola Junior N.S."/>
            <person name="Baroncelli R."/>
        </authorList>
    </citation>
    <scope>NUCLEOTIDE SEQUENCE</scope>
    <source>
        <strain evidence="2">LFN0074</strain>
    </source>
</reference>
<dbReference type="Proteomes" id="UP000639643">
    <property type="component" value="Unassembled WGS sequence"/>
</dbReference>
<name>A0A8H6NYY7_9PEZI</name>
<feature type="region of interest" description="Disordered" evidence="1">
    <location>
        <begin position="52"/>
        <end position="82"/>
    </location>
</feature>
<feature type="region of interest" description="Disordered" evidence="1">
    <location>
        <begin position="1"/>
        <end position="39"/>
    </location>
</feature>
<evidence type="ECO:0000256" key="1">
    <source>
        <dbReference type="SAM" id="MobiDB-lite"/>
    </source>
</evidence>
<proteinExistence type="predicted"/>
<comment type="caution">
    <text evidence="2">The sequence shown here is derived from an EMBL/GenBank/DDBJ whole genome shotgun (WGS) entry which is preliminary data.</text>
</comment>
<keyword evidence="3" id="KW-1185">Reference proteome</keyword>
<dbReference type="AlphaFoldDB" id="A0A8H6NYY7"/>
<protein>
    <submittedName>
        <fullName evidence="2">Uncharacterized protein</fullName>
    </submittedName>
</protein>